<dbReference type="Gene3D" id="3.80.10.10">
    <property type="entry name" value="Ribonuclease Inhibitor"/>
    <property type="match status" value="1"/>
</dbReference>
<dbReference type="Proteomes" id="UP000015241">
    <property type="component" value="Unassembled WGS sequence"/>
</dbReference>
<sequence>MTRFIVNISSDPDDGVVQDIARAWPSLQTLRLVRDQPLNTNHPLAVVPTAGVTPNGLANLLRACPHLRELALQLDMRGFELSTQRPWSDSTNSHVRVLEVGTSFIDPATPALHIAAFLTDLFPNLVALKEDGKLLTEKWSEVSQALEAFRVARAQERQRAMSRDVVRDPGPSVGTERPLALTKR</sequence>
<dbReference type="InParanoid" id="S8DQ49"/>
<dbReference type="EMBL" id="KE504207">
    <property type="protein sequence ID" value="EPS95446.1"/>
    <property type="molecule type" value="Genomic_DNA"/>
</dbReference>
<dbReference type="OrthoDB" id="2803881at2759"/>
<reference evidence="2 3" key="1">
    <citation type="journal article" date="2012" name="Science">
        <title>The Paleozoic origin of enzymatic lignin decomposition reconstructed from 31 fungal genomes.</title>
        <authorList>
            <person name="Floudas D."/>
            <person name="Binder M."/>
            <person name="Riley R."/>
            <person name="Barry K."/>
            <person name="Blanchette R.A."/>
            <person name="Henrissat B."/>
            <person name="Martinez A.T."/>
            <person name="Otillar R."/>
            <person name="Spatafora J.W."/>
            <person name="Yadav J.S."/>
            <person name="Aerts A."/>
            <person name="Benoit I."/>
            <person name="Boyd A."/>
            <person name="Carlson A."/>
            <person name="Copeland A."/>
            <person name="Coutinho P.M."/>
            <person name="de Vries R.P."/>
            <person name="Ferreira P."/>
            <person name="Findley K."/>
            <person name="Foster B."/>
            <person name="Gaskell J."/>
            <person name="Glotzer D."/>
            <person name="Gorecki P."/>
            <person name="Heitman J."/>
            <person name="Hesse C."/>
            <person name="Hori C."/>
            <person name="Igarashi K."/>
            <person name="Jurgens J.A."/>
            <person name="Kallen N."/>
            <person name="Kersten P."/>
            <person name="Kohler A."/>
            <person name="Kuees U."/>
            <person name="Kumar T.K.A."/>
            <person name="Kuo A."/>
            <person name="LaButti K."/>
            <person name="Larrondo L.F."/>
            <person name="Lindquist E."/>
            <person name="Ling A."/>
            <person name="Lombard V."/>
            <person name="Lucas S."/>
            <person name="Lundell T."/>
            <person name="Martin R."/>
            <person name="McLaughlin D.J."/>
            <person name="Morgenstern I."/>
            <person name="Morin E."/>
            <person name="Murat C."/>
            <person name="Nagy L.G."/>
            <person name="Nolan M."/>
            <person name="Ohm R.A."/>
            <person name="Patyshakuliyeva A."/>
            <person name="Rokas A."/>
            <person name="Ruiz-Duenas F.J."/>
            <person name="Sabat G."/>
            <person name="Salamov A."/>
            <person name="Samejima M."/>
            <person name="Schmutz J."/>
            <person name="Slot J.C."/>
            <person name="St John F."/>
            <person name="Stenlid J."/>
            <person name="Sun H."/>
            <person name="Sun S."/>
            <person name="Syed K."/>
            <person name="Tsang A."/>
            <person name="Wiebenga A."/>
            <person name="Young D."/>
            <person name="Pisabarro A."/>
            <person name="Eastwood D.C."/>
            <person name="Martin F."/>
            <person name="Cullen D."/>
            <person name="Grigoriev I.V."/>
            <person name="Hibbett D.S."/>
        </authorList>
    </citation>
    <scope>NUCLEOTIDE SEQUENCE</scope>
    <source>
        <strain evidence="3">FP-58527</strain>
    </source>
</reference>
<dbReference type="InterPro" id="IPR032675">
    <property type="entry name" value="LRR_dom_sf"/>
</dbReference>
<evidence type="ECO:0000313" key="3">
    <source>
        <dbReference type="Proteomes" id="UP000015241"/>
    </source>
</evidence>
<proteinExistence type="predicted"/>
<accession>S8DQ49</accession>
<name>S8DQ49_FOMSC</name>
<gene>
    <name evidence="2" type="ORF">FOMPIDRAFT_1054171</name>
</gene>
<organism evidence="2 3">
    <name type="scientific">Fomitopsis schrenkii</name>
    <name type="common">Brown rot fungus</name>
    <dbReference type="NCBI Taxonomy" id="2126942"/>
    <lineage>
        <taxon>Eukaryota</taxon>
        <taxon>Fungi</taxon>
        <taxon>Dikarya</taxon>
        <taxon>Basidiomycota</taxon>
        <taxon>Agaricomycotina</taxon>
        <taxon>Agaricomycetes</taxon>
        <taxon>Polyporales</taxon>
        <taxon>Fomitopsis</taxon>
    </lineage>
</organism>
<feature type="compositionally biased region" description="Basic and acidic residues" evidence="1">
    <location>
        <begin position="156"/>
        <end position="167"/>
    </location>
</feature>
<dbReference type="HOGENOM" id="CLU_1489060_0_0_1"/>
<dbReference type="STRING" id="743788.S8DQ49"/>
<evidence type="ECO:0000313" key="2">
    <source>
        <dbReference type="EMBL" id="EPS95446.1"/>
    </source>
</evidence>
<keyword evidence="3" id="KW-1185">Reference proteome</keyword>
<evidence type="ECO:0008006" key="4">
    <source>
        <dbReference type="Google" id="ProtNLM"/>
    </source>
</evidence>
<feature type="region of interest" description="Disordered" evidence="1">
    <location>
        <begin position="156"/>
        <end position="184"/>
    </location>
</feature>
<protein>
    <recommendedName>
        <fullName evidence="4">F-box domain-containing protein</fullName>
    </recommendedName>
</protein>
<evidence type="ECO:0000256" key="1">
    <source>
        <dbReference type="SAM" id="MobiDB-lite"/>
    </source>
</evidence>
<dbReference type="AlphaFoldDB" id="S8DQ49"/>